<protein>
    <submittedName>
        <fullName evidence="2">Uncharacterized protein</fullName>
    </submittedName>
</protein>
<comment type="caution">
    <text evidence="2">The sequence shown here is derived from an EMBL/GenBank/DDBJ whole genome shotgun (WGS) entry which is preliminary data.</text>
</comment>
<evidence type="ECO:0000313" key="3">
    <source>
        <dbReference type="Proteomes" id="UP000326912"/>
    </source>
</evidence>
<dbReference type="RefSeq" id="WP_151759514.1">
    <property type="nucleotide sequence ID" value="NZ_BKZW01000004.1"/>
</dbReference>
<proteinExistence type="predicted"/>
<name>A0A5J4KZF2_9CHLR</name>
<accession>A0A5J4KZF2</accession>
<feature type="region of interest" description="Disordered" evidence="1">
    <location>
        <begin position="1"/>
        <end position="34"/>
    </location>
</feature>
<evidence type="ECO:0000313" key="2">
    <source>
        <dbReference type="EMBL" id="GER91950.1"/>
    </source>
</evidence>
<sequence length="231" mass="24502">MANDVLQASTTQSMVAGESTMRRTPASLKAPDNTRGAVLPGHPYLKQILDLHHAYSPVYRPYSPADYAPVTPSGSPPPPTPPTPQVTTLGPFNTNYIAFDNGVPVGGSVSLTLHSDGSYSFNGSFHDSGAPSYDVEFSWVIVGASGTAYSFTASGHMAGTFESGSRDCIWTKSDKNDNIALHWDELTSGYTWRWQAYVNWDVQSAVDSVVSALKTAGTVIAAVVAVVALVA</sequence>
<reference evidence="2 3" key="1">
    <citation type="submission" date="2019-10" db="EMBL/GenBank/DDBJ databases">
        <title>Dictyobacter vulcani sp. nov., within the class Ktedonobacteria, isolated from soil of volcanic Mt. Zao.</title>
        <authorList>
            <person name="Zheng Y."/>
            <person name="Wang C.M."/>
            <person name="Sakai Y."/>
            <person name="Abe K."/>
            <person name="Yokota A."/>
            <person name="Yabe S."/>
        </authorList>
    </citation>
    <scope>NUCLEOTIDE SEQUENCE [LARGE SCALE GENOMIC DNA]</scope>
    <source>
        <strain evidence="2 3">W12</strain>
    </source>
</reference>
<organism evidence="2 3">
    <name type="scientific">Dictyobacter vulcani</name>
    <dbReference type="NCBI Taxonomy" id="2607529"/>
    <lineage>
        <taxon>Bacteria</taxon>
        <taxon>Bacillati</taxon>
        <taxon>Chloroflexota</taxon>
        <taxon>Ktedonobacteria</taxon>
        <taxon>Ktedonobacterales</taxon>
        <taxon>Dictyobacteraceae</taxon>
        <taxon>Dictyobacter</taxon>
    </lineage>
</organism>
<dbReference type="AlphaFoldDB" id="A0A5J4KZF2"/>
<gene>
    <name evidence="2" type="ORF">KDW_61120</name>
</gene>
<dbReference type="Proteomes" id="UP000326912">
    <property type="component" value="Unassembled WGS sequence"/>
</dbReference>
<evidence type="ECO:0000256" key="1">
    <source>
        <dbReference type="SAM" id="MobiDB-lite"/>
    </source>
</evidence>
<feature type="compositionally biased region" description="Polar residues" evidence="1">
    <location>
        <begin position="1"/>
        <end position="14"/>
    </location>
</feature>
<dbReference type="EMBL" id="BKZW01000004">
    <property type="protein sequence ID" value="GER91950.1"/>
    <property type="molecule type" value="Genomic_DNA"/>
</dbReference>
<keyword evidence="3" id="KW-1185">Reference proteome</keyword>